<dbReference type="AlphaFoldDB" id="A0A918J783"/>
<evidence type="ECO:0000256" key="2">
    <source>
        <dbReference type="ARBA" id="ARBA00012662"/>
    </source>
</evidence>
<organism evidence="7 8">
    <name type="scientific">Arenibacter certesii</name>
    <dbReference type="NCBI Taxonomy" id="228955"/>
    <lineage>
        <taxon>Bacteria</taxon>
        <taxon>Pseudomonadati</taxon>
        <taxon>Bacteroidota</taxon>
        <taxon>Flavobacteriia</taxon>
        <taxon>Flavobacteriales</taxon>
        <taxon>Flavobacteriaceae</taxon>
        <taxon>Arenibacter</taxon>
    </lineage>
</organism>
<comment type="similarity">
    <text evidence="1">Belongs to the glycosyl hydrolase 29 family.</text>
</comment>
<keyword evidence="3" id="KW-0732">Signal</keyword>
<protein>
    <recommendedName>
        <fullName evidence="2">alpha-L-fucosidase</fullName>
        <ecNumber evidence="2">3.2.1.51</ecNumber>
    </recommendedName>
</protein>
<evidence type="ECO:0000256" key="1">
    <source>
        <dbReference type="ARBA" id="ARBA00007951"/>
    </source>
</evidence>
<evidence type="ECO:0000256" key="4">
    <source>
        <dbReference type="ARBA" id="ARBA00022801"/>
    </source>
</evidence>
<dbReference type="GO" id="GO:0006004">
    <property type="term" value="P:fucose metabolic process"/>
    <property type="evidence" value="ECO:0007669"/>
    <property type="project" value="TreeGrafter"/>
</dbReference>
<reference evidence="7" key="1">
    <citation type="journal article" date="2014" name="Int. J. Syst. Evol. Microbiol.">
        <title>Complete genome sequence of Corynebacterium casei LMG S-19264T (=DSM 44701T), isolated from a smear-ripened cheese.</title>
        <authorList>
            <consortium name="US DOE Joint Genome Institute (JGI-PGF)"/>
            <person name="Walter F."/>
            <person name="Albersmeier A."/>
            <person name="Kalinowski J."/>
            <person name="Ruckert C."/>
        </authorList>
    </citation>
    <scope>NUCLEOTIDE SEQUENCE</scope>
    <source>
        <strain evidence="7">KCTC 12113</strain>
    </source>
</reference>
<feature type="domain" description="F5/8 type C" evidence="6">
    <location>
        <begin position="306"/>
        <end position="397"/>
    </location>
</feature>
<dbReference type="PANTHER" id="PTHR10030">
    <property type="entry name" value="ALPHA-L-FUCOSIDASE"/>
    <property type="match status" value="1"/>
</dbReference>
<proteinExistence type="inferred from homology"/>
<dbReference type="EMBL" id="BMWP01000035">
    <property type="protein sequence ID" value="GGW48347.1"/>
    <property type="molecule type" value="Genomic_DNA"/>
</dbReference>
<dbReference type="GO" id="GO:0005764">
    <property type="term" value="C:lysosome"/>
    <property type="evidence" value="ECO:0007669"/>
    <property type="project" value="TreeGrafter"/>
</dbReference>
<sequence length="657" mass="74683">MEYFSLVCYGLNTYTEQEWAYGDVDPKLFDPSNLDTDQWAHVASEAGMKGLILVAKHHDGFCLWPSRYTDYSVAATPWKDGKGDVLADLSKSCKKYGLKLGVYLSPWDRNHADYGKPEYVDYYYNQLEELMTGYGDIFEFWIDGANGGTGYYGGAKENRSIDRTTYYGYDSIFSIVKKHQPNAVIFSDVGPGVRWVGNESGIASETNWNTINANGRYPGDPDPEFGKKLGTGDKNGPQWIPAEANTTLSWPKAWYYHTGKRPRSLNNLVELYYTSIGRGSPLDLGLAIAPSGQIREEDKNALLNFKKRMDLEFAVNLVENARITASDYREGHKEYSPVNAIDNDLKSFWATNDSVNTASLTIDFGKLTTFNRLLLQEAISLGQRVHEFKVEIDDKGSYKEIAKGTTIGYKRILRLDNIKTNRLRITFETDAPCLTLSNLAIYDAPALVDDPIARMDNDGKLFFEHIEGINTYYSIGERTEKSNFSQYSEPINLSNGGQVYYYAKEEKTGFETDIVMERFGLSRNKWEVITQEGKREENALRAIDNNPDSFFIIENKAEQQEIIIDMGTTKFLNAFGYLPRQDGKKEGVIFEYEFYVSKDHNYWQSPVAKGSFQNIENNPVRQIIPFKEAKEGRYIKLVSKSTIKNDGKVSYAEIEVF</sequence>
<gene>
    <name evidence="7" type="ORF">GCM10007383_35570</name>
</gene>
<dbReference type="GO" id="GO:0004560">
    <property type="term" value="F:alpha-L-fucosidase activity"/>
    <property type="evidence" value="ECO:0007669"/>
    <property type="project" value="InterPro"/>
</dbReference>
<dbReference type="InterPro" id="IPR000933">
    <property type="entry name" value="Glyco_hydro_29"/>
</dbReference>
<dbReference type="SMART" id="SM00812">
    <property type="entry name" value="Alpha_L_fucos"/>
    <property type="match status" value="1"/>
</dbReference>
<dbReference type="Gene3D" id="2.60.120.260">
    <property type="entry name" value="Galactose-binding domain-like"/>
    <property type="match status" value="2"/>
</dbReference>
<dbReference type="Pfam" id="PF01120">
    <property type="entry name" value="Alpha_L_fucos"/>
    <property type="match status" value="1"/>
</dbReference>
<evidence type="ECO:0000256" key="5">
    <source>
        <dbReference type="ARBA" id="ARBA00023295"/>
    </source>
</evidence>
<feature type="domain" description="F5/8 type C" evidence="6">
    <location>
        <begin position="503"/>
        <end position="657"/>
    </location>
</feature>
<dbReference type="InterPro" id="IPR008979">
    <property type="entry name" value="Galactose-bd-like_sf"/>
</dbReference>
<dbReference type="Proteomes" id="UP000634668">
    <property type="component" value="Unassembled WGS sequence"/>
</dbReference>
<evidence type="ECO:0000313" key="7">
    <source>
        <dbReference type="EMBL" id="GGW48347.1"/>
    </source>
</evidence>
<dbReference type="PANTHER" id="PTHR10030:SF37">
    <property type="entry name" value="ALPHA-L-FUCOSIDASE-RELATED"/>
    <property type="match status" value="1"/>
</dbReference>
<dbReference type="PROSITE" id="PS50022">
    <property type="entry name" value="FA58C_3"/>
    <property type="match status" value="2"/>
</dbReference>
<reference evidence="7" key="2">
    <citation type="submission" date="2020-09" db="EMBL/GenBank/DDBJ databases">
        <authorList>
            <person name="Sun Q."/>
            <person name="Kim S."/>
        </authorList>
    </citation>
    <scope>NUCLEOTIDE SEQUENCE</scope>
    <source>
        <strain evidence="7">KCTC 12113</strain>
    </source>
</reference>
<keyword evidence="8" id="KW-1185">Reference proteome</keyword>
<dbReference type="EC" id="3.2.1.51" evidence="2"/>
<keyword evidence="5" id="KW-0326">Glycosidase</keyword>
<dbReference type="InterPro" id="IPR017853">
    <property type="entry name" value="GH"/>
</dbReference>
<dbReference type="InterPro" id="IPR057739">
    <property type="entry name" value="Glyco_hydro_29_N"/>
</dbReference>
<dbReference type="Gene3D" id="3.20.20.80">
    <property type="entry name" value="Glycosidases"/>
    <property type="match status" value="1"/>
</dbReference>
<evidence type="ECO:0000313" key="8">
    <source>
        <dbReference type="Proteomes" id="UP000634668"/>
    </source>
</evidence>
<dbReference type="Pfam" id="PF00754">
    <property type="entry name" value="F5_F8_type_C"/>
    <property type="match status" value="2"/>
</dbReference>
<name>A0A918J783_9FLAO</name>
<dbReference type="SUPFAM" id="SSF51445">
    <property type="entry name" value="(Trans)glycosidases"/>
    <property type="match status" value="1"/>
</dbReference>
<keyword evidence="4" id="KW-0378">Hydrolase</keyword>
<dbReference type="InterPro" id="IPR000421">
    <property type="entry name" value="FA58C"/>
</dbReference>
<dbReference type="SUPFAM" id="SSF49785">
    <property type="entry name" value="Galactose-binding domain-like"/>
    <property type="match status" value="2"/>
</dbReference>
<accession>A0A918J783</accession>
<dbReference type="GO" id="GO:0016139">
    <property type="term" value="P:glycoside catabolic process"/>
    <property type="evidence" value="ECO:0007669"/>
    <property type="project" value="TreeGrafter"/>
</dbReference>
<comment type="caution">
    <text evidence="7">The sequence shown here is derived from an EMBL/GenBank/DDBJ whole genome shotgun (WGS) entry which is preliminary data.</text>
</comment>
<evidence type="ECO:0000259" key="6">
    <source>
        <dbReference type="PROSITE" id="PS50022"/>
    </source>
</evidence>
<evidence type="ECO:0000256" key="3">
    <source>
        <dbReference type="ARBA" id="ARBA00022729"/>
    </source>
</evidence>